<dbReference type="InterPro" id="IPR025066">
    <property type="entry name" value="CCDC174-like"/>
</dbReference>
<feature type="compositionally biased region" description="Basic and acidic residues" evidence="2">
    <location>
        <begin position="25"/>
        <end position="46"/>
    </location>
</feature>
<evidence type="ECO:0000313" key="5">
    <source>
        <dbReference type="RefSeq" id="XP_014677167.1"/>
    </source>
</evidence>
<feature type="compositionally biased region" description="Basic residues" evidence="2">
    <location>
        <begin position="135"/>
        <end position="144"/>
    </location>
</feature>
<accession>A0ABM1EY96</accession>
<feature type="region of interest" description="Disordered" evidence="2">
    <location>
        <begin position="126"/>
        <end position="166"/>
    </location>
</feature>
<feature type="region of interest" description="Disordered" evidence="2">
    <location>
        <begin position="194"/>
        <end position="247"/>
    </location>
</feature>
<keyword evidence="1" id="KW-0175">Coiled coil</keyword>
<feature type="compositionally biased region" description="Basic and acidic residues" evidence="2">
    <location>
        <begin position="67"/>
        <end position="86"/>
    </location>
</feature>
<proteinExistence type="predicted"/>
<dbReference type="Pfam" id="PF25449">
    <property type="entry name" value="CCDC174_GRSR"/>
    <property type="match status" value="1"/>
</dbReference>
<dbReference type="RefSeq" id="XP_014677167.1">
    <property type="nucleotide sequence ID" value="XM_014821681.1"/>
</dbReference>
<dbReference type="PANTHER" id="PTHR15885">
    <property type="entry name" value="COILED-COIL DOMAIN-CONTAINING PROTEIN 174"/>
    <property type="match status" value="1"/>
</dbReference>
<dbReference type="InterPro" id="IPR057464">
    <property type="entry name" value="CCDC174_GRSR"/>
</dbReference>
<feature type="compositionally biased region" description="Acidic residues" evidence="2">
    <location>
        <begin position="316"/>
        <end position="333"/>
    </location>
</feature>
<gene>
    <name evidence="5" type="primary">LOC106817029</name>
</gene>
<dbReference type="Pfam" id="PF13300">
    <property type="entry name" value="DUF4078"/>
    <property type="match status" value="1"/>
</dbReference>
<feature type="compositionally biased region" description="Basic and acidic residues" evidence="2">
    <location>
        <begin position="346"/>
        <end position="371"/>
    </location>
</feature>
<protein>
    <submittedName>
        <fullName evidence="5">Coiled-coil domain-containing protein 174-like</fullName>
    </submittedName>
</protein>
<dbReference type="PANTHER" id="PTHR15885:SF1">
    <property type="entry name" value="COILED-COIL DOMAIN-CONTAINING PROTEIN 174"/>
    <property type="match status" value="1"/>
</dbReference>
<feature type="region of interest" description="Disordered" evidence="2">
    <location>
        <begin position="260"/>
        <end position="380"/>
    </location>
</feature>
<feature type="domain" description="CCDC174 alpha/beta GRSR" evidence="3">
    <location>
        <begin position="169"/>
        <end position="197"/>
    </location>
</feature>
<feature type="compositionally biased region" description="Basic and acidic residues" evidence="2">
    <location>
        <begin position="194"/>
        <end position="225"/>
    </location>
</feature>
<sequence length="380" mass="44292">MSDKRSPKSKKIDVGGSSLVDLKAELARKQEQARRDKFQAEGEGTRVTRSRAAAGDKKPLPWSKKNVGIEKRSERDIEQHEEEEKSFSNSRAALEAKVKLYEHMSSGLAASDLENTDRFLVDFERKAKETMATPTKKRGRPPKKKNAEDEADGEMSTDLTDADSLEAEWVDYTDALGRSRRCLKKDLPDVIKMDRDLGRGAEERAENPDLLSEDMRREREREAWEKQAQQEAEKPVGPEHYQNVRNNEIRDLGVGYYAFSEDEGTRQQQMEQLKQLREETVEQRDKREKLKEKRKSALHARLEKVKQRKKLKGIEEPEEFKEEEEKEDAEETVSIELEQKPPPPIREWDRGKVYHRELTQDEWIEKRRGERPTQFAPSYP</sequence>
<feature type="region of interest" description="Disordered" evidence="2">
    <location>
        <begin position="25"/>
        <end position="91"/>
    </location>
</feature>
<dbReference type="GeneID" id="106817029"/>
<evidence type="ECO:0000259" key="3">
    <source>
        <dbReference type="Pfam" id="PF25449"/>
    </source>
</evidence>
<evidence type="ECO:0000313" key="4">
    <source>
        <dbReference type="Proteomes" id="UP000695022"/>
    </source>
</evidence>
<evidence type="ECO:0000256" key="1">
    <source>
        <dbReference type="ARBA" id="ARBA00023054"/>
    </source>
</evidence>
<keyword evidence="4" id="KW-1185">Reference proteome</keyword>
<evidence type="ECO:0000256" key="2">
    <source>
        <dbReference type="SAM" id="MobiDB-lite"/>
    </source>
</evidence>
<feature type="compositionally biased region" description="Basic and acidic residues" evidence="2">
    <location>
        <begin position="274"/>
        <end position="291"/>
    </location>
</feature>
<name>A0ABM1EY96_PRICU</name>
<dbReference type="Proteomes" id="UP000695022">
    <property type="component" value="Unplaced"/>
</dbReference>
<reference evidence="5" key="1">
    <citation type="submission" date="2025-08" db="UniProtKB">
        <authorList>
            <consortium name="RefSeq"/>
        </authorList>
    </citation>
    <scope>IDENTIFICATION</scope>
</reference>
<feature type="compositionally biased region" description="Acidic residues" evidence="2">
    <location>
        <begin position="149"/>
        <end position="166"/>
    </location>
</feature>
<organism evidence="4 5">
    <name type="scientific">Priapulus caudatus</name>
    <name type="common">Priapulid worm</name>
    <dbReference type="NCBI Taxonomy" id="37621"/>
    <lineage>
        <taxon>Eukaryota</taxon>
        <taxon>Metazoa</taxon>
        <taxon>Ecdysozoa</taxon>
        <taxon>Scalidophora</taxon>
        <taxon>Priapulida</taxon>
        <taxon>Priapulimorpha</taxon>
        <taxon>Priapulimorphida</taxon>
        <taxon>Priapulidae</taxon>
        <taxon>Priapulus</taxon>
    </lineage>
</organism>